<evidence type="ECO:0000256" key="1">
    <source>
        <dbReference type="ARBA" id="ARBA00004167"/>
    </source>
</evidence>
<feature type="domain" description="Fibronectin type-III" evidence="15">
    <location>
        <begin position="726"/>
        <end position="814"/>
    </location>
</feature>
<dbReference type="InterPro" id="IPR003961">
    <property type="entry name" value="FN3_dom"/>
</dbReference>
<dbReference type="Pfam" id="PF00041">
    <property type="entry name" value="fn3"/>
    <property type="match status" value="2"/>
</dbReference>
<dbReference type="InterPro" id="IPR013783">
    <property type="entry name" value="Ig-like_fold"/>
</dbReference>
<keyword evidence="8 14" id="KW-0472">Membrane</keyword>
<dbReference type="GO" id="GO:0098609">
    <property type="term" value="P:cell-cell adhesion"/>
    <property type="evidence" value="ECO:0007669"/>
    <property type="project" value="TreeGrafter"/>
</dbReference>
<dbReference type="SMART" id="SM00060">
    <property type="entry name" value="FN3"/>
    <property type="match status" value="2"/>
</dbReference>
<keyword evidence="11" id="KW-0393">Immunoglobulin domain</keyword>
<dbReference type="EMBL" id="OV696689">
    <property type="protein sequence ID" value="CAH1262547.1"/>
    <property type="molecule type" value="Genomic_DNA"/>
</dbReference>
<proteinExistence type="predicted"/>
<dbReference type="InterPro" id="IPR013098">
    <property type="entry name" value="Ig_I-set"/>
</dbReference>
<dbReference type="PANTHER" id="PTHR44170:SF54">
    <property type="entry name" value="FI24025P1"/>
    <property type="match status" value="1"/>
</dbReference>
<dbReference type="FunFam" id="2.60.40.10:FF:000273">
    <property type="entry name" value="contactin-3 isoform X1"/>
    <property type="match status" value="1"/>
</dbReference>
<dbReference type="Pfam" id="PF07679">
    <property type="entry name" value="I-set"/>
    <property type="match status" value="1"/>
</dbReference>
<keyword evidence="5" id="KW-0732">Signal</keyword>
<evidence type="ECO:0000259" key="17">
    <source>
        <dbReference type="SMART" id="SM00409"/>
    </source>
</evidence>
<evidence type="ECO:0000256" key="3">
    <source>
        <dbReference type="ARBA" id="ARBA00022475"/>
    </source>
</evidence>
<dbReference type="Pfam" id="PF13927">
    <property type="entry name" value="Ig_3"/>
    <property type="match status" value="3"/>
</dbReference>
<feature type="domain" description="Immunoglobulin subtype 2" evidence="16">
    <location>
        <begin position="196"/>
        <end position="262"/>
    </location>
</feature>
<evidence type="ECO:0000256" key="7">
    <source>
        <dbReference type="ARBA" id="ARBA00022989"/>
    </source>
</evidence>
<evidence type="ECO:0000256" key="10">
    <source>
        <dbReference type="ARBA" id="ARBA00023180"/>
    </source>
</evidence>
<evidence type="ECO:0000256" key="5">
    <source>
        <dbReference type="ARBA" id="ARBA00022729"/>
    </source>
</evidence>
<feature type="domain" description="Immunoglobulin subtype 2" evidence="16">
    <location>
        <begin position="477"/>
        <end position="541"/>
    </location>
</feature>
<feature type="domain" description="Immunoglobulin" evidence="17">
    <location>
        <begin position="292"/>
        <end position="370"/>
    </location>
</feature>
<dbReference type="InterPro" id="IPR036116">
    <property type="entry name" value="FN3_sf"/>
</dbReference>
<dbReference type="SMART" id="SM00409">
    <property type="entry name" value="IG"/>
    <property type="match status" value="5"/>
</dbReference>
<feature type="domain" description="Immunoglobulin subtype 2" evidence="16">
    <location>
        <begin position="298"/>
        <end position="358"/>
    </location>
</feature>
<feature type="domain" description="Immunoglobulin" evidence="17">
    <location>
        <begin position="471"/>
        <end position="552"/>
    </location>
</feature>
<keyword evidence="10" id="KW-0325">Glycoprotein</keyword>
<dbReference type="OrthoDB" id="9998697at2759"/>
<dbReference type="FunFam" id="2.60.40.10:FF:000032">
    <property type="entry name" value="palladin isoform X1"/>
    <property type="match status" value="1"/>
</dbReference>
<feature type="domain" description="Immunoglobulin" evidence="17">
    <location>
        <begin position="379"/>
        <end position="459"/>
    </location>
</feature>
<evidence type="ECO:0000256" key="9">
    <source>
        <dbReference type="ARBA" id="ARBA00023157"/>
    </source>
</evidence>
<evidence type="ECO:0000256" key="11">
    <source>
        <dbReference type="ARBA" id="ARBA00023319"/>
    </source>
</evidence>
<feature type="domain" description="Immunoglobulin subtype 2" evidence="16">
    <location>
        <begin position="385"/>
        <end position="448"/>
    </location>
</feature>
<evidence type="ECO:0000256" key="8">
    <source>
        <dbReference type="ARBA" id="ARBA00023136"/>
    </source>
</evidence>
<gene>
    <name evidence="18" type="primary">BOC</name>
    <name evidence="18" type="ORF">BLAG_LOCUS17566</name>
</gene>
<dbReference type="InterPro" id="IPR003598">
    <property type="entry name" value="Ig_sub2"/>
</dbReference>
<organism evidence="18 19">
    <name type="scientific">Branchiostoma lanceolatum</name>
    <name type="common">Common lancelet</name>
    <name type="synonym">Amphioxus lanceolatum</name>
    <dbReference type="NCBI Taxonomy" id="7740"/>
    <lineage>
        <taxon>Eukaryota</taxon>
        <taxon>Metazoa</taxon>
        <taxon>Chordata</taxon>
        <taxon>Cephalochordata</taxon>
        <taxon>Leptocardii</taxon>
        <taxon>Amphioxiformes</taxon>
        <taxon>Branchiostomatidae</taxon>
        <taxon>Branchiostoma</taxon>
    </lineage>
</organism>
<dbReference type="GO" id="GO:0005886">
    <property type="term" value="C:plasma membrane"/>
    <property type="evidence" value="ECO:0007669"/>
    <property type="project" value="UniProtKB-SubCell"/>
</dbReference>
<dbReference type="SMART" id="SM00408">
    <property type="entry name" value="IGc2"/>
    <property type="match status" value="5"/>
</dbReference>
<feature type="domain" description="Immunoglobulin" evidence="17">
    <location>
        <begin position="92"/>
        <end position="180"/>
    </location>
</feature>
<feature type="compositionally biased region" description="Polar residues" evidence="13">
    <location>
        <begin position="595"/>
        <end position="618"/>
    </location>
</feature>
<comment type="subcellular location">
    <subcellularLocation>
        <location evidence="2">Cell membrane</location>
    </subcellularLocation>
    <subcellularLocation>
        <location evidence="1">Membrane</location>
        <topology evidence="1">Single-pass membrane protein</topology>
    </subcellularLocation>
</comment>
<dbReference type="InterPro" id="IPR003599">
    <property type="entry name" value="Ig_sub"/>
</dbReference>
<keyword evidence="6" id="KW-0677">Repeat</keyword>
<evidence type="ECO:0000259" key="15">
    <source>
        <dbReference type="SMART" id="SM00060"/>
    </source>
</evidence>
<name>A0A8J9ZS40_BRALA</name>
<evidence type="ECO:0000256" key="14">
    <source>
        <dbReference type="SAM" id="Phobius"/>
    </source>
</evidence>
<accession>A0A8J9ZS40</accession>
<evidence type="ECO:0000256" key="4">
    <source>
        <dbReference type="ARBA" id="ARBA00022692"/>
    </source>
</evidence>
<protein>
    <recommendedName>
        <fullName evidence="12">Cell adhesion molecule-related/down-regulated by oncogenes</fullName>
    </recommendedName>
</protein>
<feature type="region of interest" description="Disordered" evidence="13">
    <location>
        <begin position="1040"/>
        <end position="1073"/>
    </location>
</feature>
<evidence type="ECO:0000259" key="16">
    <source>
        <dbReference type="SMART" id="SM00408"/>
    </source>
</evidence>
<feature type="transmembrane region" description="Helical" evidence="14">
    <location>
        <begin position="871"/>
        <end position="896"/>
    </location>
</feature>
<feature type="domain" description="Immunoglobulin subtype 2" evidence="16">
    <location>
        <begin position="98"/>
        <end position="168"/>
    </location>
</feature>
<dbReference type="SUPFAM" id="SSF49265">
    <property type="entry name" value="Fibronectin type III"/>
    <property type="match status" value="1"/>
</dbReference>
<keyword evidence="9" id="KW-1015">Disulfide bond</keyword>
<evidence type="ECO:0000256" key="12">
    <source>
        <dbReference type="ARBA" id="ARBA00069893"/>
    </source>
</evidence>
<sequence length="1073" mass="118587">MHRIWHGRSRELLTEGPAIAAETSTNRVQPPPANPVSDLDLLEKGRQGAVLMAMGRATDDWVPHRWSLLTILLISALQIIAEESPPKFNVEPKTTTQEPGSKVKLRCSGSPRGAKLSWYYNGQPLSSHPVPGVFVRKTGKKLVIERFQRSKSDRHVGMYQCAVTSEAGSIISPPAYLHLAEIGKFKTDVPQKVKVLQGNTAIIPCVPPASKPAARVQYRHEGKWIRNSTERILITPSGNLQIANITLNDWGLYKCAAVNPVTLHQRVTNTSKVKIDEPRRKQPAQIVYPPSHKTITVQRGSEVLLECVASGYPTPSVTWRWDHGRLDRAKRVLDNLLLTDVQPVDAGIYTCSAENGKNARVKVNYILTVTDSSSITQGPEDTVTTAGLNVTLTCRTTGSPKPDVHWLHNIKPVVLDERHFQQDSDLVLHEIQPTDAGMYQCVASNTLNTVMAQAWLKVEVPKGFPTVETSPSDVAVEAGEVAVFACKMSGSPTPDVQWEHNGKPVTADGEHIVVEDGTLSIIRVSRENEGRYKCVGRNSVGKSWVAASLTVLVPTTPMTLAVVKSGDFHHRRGQNIMERNMWLQKQVQGEKERGSQNSGSSAQVNGPRTPIGPSSQSVPEAPSKPRISRASDTSVYVSWVPRSNGGSPITAFKVQYKKITDGSKERWRTASDKIPPTTLSYQVKTLQPGQTYRFRVIAINGLGESRQSQQSSQYSVEGQVVKGHVSRPVVGPHITEILAVSPTTISVRWKYMAIDNVPIDGFYIYHRETDSDNEKDFVQSVVNGVGVRNFRLEGLQPEVMYDIKMQCFNRAGSSDYSNVMMKETLPITSLGTVPIPVHDGGDRGGPVDVNIYGGAPEKNSPVLSTRASSDMLYLILGVVLGVMVLVLIIFIAMCMWRAHHHPTKMDLEISKRQCMESYQKSMMDGDLGMYSGSVADSLAHPHPLNGLEYSHSLAKLEKDDTESNCPSQCASYKKCCVERDNGSICSVPPPRTFYQNNNRSQWSLPAESHCGLSVGEEEDNCDSLPRMTYKYPYYKPSYRHAGVSSRGHPEKEYRVRQHHAGKLHTHSSVESDI</sequence>
<dbReference type="InterPro" id="IPR036179">
    <property type="entry name" value="Ig-like_dom_sf"/>
</dbReference>
<evidence type="ECO:0000256" key="13">
    <source>
        <dbReference type="SAM" id="MobiDB-lite"/>
    </source>
</evidence>
<keyword evidence="19" id="KW-1185">Reference proteome</keyword>
<feature type="domain" description="Fibronectin type-III" evidence="15">
    <location>
        <begin position="619"/>
        <end position="705"/>
    </location>
</feature>
<dbReference type="Proteomes" id="UP000838412">
    <property type="component" value="Chromosome 4"/>
</dbReference>
<feature type="domain" description="Immunoglobulin" evidence="17">
    <location>
        <begin position="190"/>
        <end position="276"/>
    </location>
</feature>
<evidence type="ECO:0000313" key="18">
    <source>
        <dbReference type="EMBL" id="CAH1262547.1"/>
    </source>
</evidence>
<dbReference type="CDD" id="cd00063">
    <property type="entry name" value="FN3"/>
    <property type="match status" value="2"/>
</dbReference>
<dbReference type="AlphaFoldDB" id="A0A8J9ZS40"/>
<evidence type="ECO:0000313" key="19">
    <source>
        <dbReference type="Proteomes" id="UP000838412"/>
    </source>
</evidence>
<keyword evidence="3" id="KW-1003">Cell membrane</keyword>
<keyword evidence="7 14" id="KW-1133">Transmembrane helix</keyword>
<dbReference type="Gene3D" id="2.60.40.10">
    <property type="entry name" value="Immunoglobulins"/>
    <property type="match status" value="7"/>
</dbReference>
<evidence type="ECO:0000256" key="6">
    <source>
        <dbReference type="ARBA" id="ARBA00022737"/>
    </source>
</evidence>
<keyword evidence="4 14" id="KW-0812">Transmembrane</keyword>
<feature type="compositionally biased region" description="Basic residues" evidence="13">
    <location>
        <begin position="1056"/>
        <end position="1065"/>
    </location>
</feature>
<feature type="region of interest" description="Disordered" evidence="13">
    <location>
        <begin position="586"/>
        <end position="629"/>
    </location>
</feature>
<reference evidence="18" key="1">
    <citation type="submission" date="2022-01" db="EMBL/GenBank/DDBJ databases">
        <authorList>
            <person name="Braso-Vives M."/>
        </authorList>
    </citation>
    <scope>NUCLEOTIDE SEQUENCE</scope>
</reference>
<evidence type="ECO:0000256" key="2">
    <source>
        <dbReference type="ARBA" id="ARBA00004236"/>
    </source>
</evidence>
<dbReference type="PANTHER" id="PTHR44170">
    <property type="entry name" value="PROTEIN SIDEKICK"/>
    <property type="match status" value="1"/>
</dbReference>
<dbReference type="SUPFAM" id="SSF48726">
    <property type="entry name" value="Immunoglobulin"/>
    <property type="match status" value="4"/>
</dbReference>